<keyword evidence="2" id="KW-1185">Reference proteome</keyword>
<organism evidence="1 2">
    <name type="scientific">Trichonephila clavata</name>
    <name type="common">Joro spider</name>
    <name type="synonym">Nephila clavata</name>
    <dbReference type="NCBI Taxonomy" id="2740835"/>
    <lineage>
        <taxon>Eukaryota</taxon>
        <taxon>Metazoa</taxon>
        <taxon>Ecdysozoa</taxon>
        <taxon>Arthropoda</taxon>
        <taxon>Chelicerata</taxon>
        <taxon>Arachnida</taxon>
        <taxon>Araneae</taxon>
        <taxon>Araneomorphae</taxon>
        <taxon>Entelegynae</taxon>
        <taxon>Araneoidea</taxon>
        <taxon>Nephilidae</taxon>
        <taxon>Trichonephila</taxon>
    </lineage>
</organism>
<protein>
    <submittedName>
        <fullName evidence="1">Uncharacterized protein</fullName>
    </submittedName>
</protein>
<comment type="caution">
    <text evidence="1">The sequence shown here is derived from an EMBL/GenBank/DDBJ whole genome shotgun (WGS) entry which is preliminary data.</text>
</comment>
<proteinExistence type="predicted"/>
<evidence type="ECO:0000313" key="1">
    <source>
        <dbReference type="EMBL" id="GFQ75958.1"/>
    </source>
</evidence>
<accession>A0A8X6G7B3</accession>
<sequence>YISVVLNRKREAVKAQLTQIKYLINNLDEKDKTKLESKMNTLKSLRIKLSDIWNEYYEAVENDNDLEPLEFEILNLGDNCKDIQRIKNINSKIDLKNNTVTSCGNSFKNIKLPDIQMPRFNGSYHNLFNFNCNSF</sequence>
<name>A0A8X6G7B3_TRICU</name>
<gene>
    <name evidence="1" type="ORF">TNCT_174511</name>
</gene>
<evidence type="ECO:0000313" key="2">
    <source>
        <dbReference type="Proteomes" id="UP000887116"/>
    </source>
</evidence>
<dbReference type="EMBL" id="BMAO01001809">
    <property type="protein sequence ID" value="GFQ75958.1"/>
    <property type="molecule type" value="Genomic_DNA"/>
</dbReference>
<dbReference type="Proteomes" id="UP000887116">
    <property type="component" value="Unassembled WGS sequence"/>
</dbReference>
<dbReference type="AlphaFoldDB" id="A0A8X6G7B3"/>
<feature type="non-terminal residue" evidence="1">
    <location>
        <position position="1"/>
    </location>
</feature>
<reference evidence="1" key="1">
    <citation type="submission" date="2020-07" db="EMBL/GenBank/DDBJ databases">
        <title>Multicomponent nature underlies the extraordinary mechanical properties of spider dragline silk.</title>
        <authorList>
            <person name="Kono N."/>
            <person name="Nakamura H."/>
            <person name="Mori M."/>
            <person name="Yoshida Y."/>
            <person name="Ohtoshi R."/>
            <person name="Malay A.D."/>
            <person name="Moran D.A.P."/>
            <person name="Tomita M."/>
            <person name="Numata K."/>
            <person name="Arakawa K."/>
        </authorList>
    </citation>
    <scope>NUCLEOTIDE SEQUENCE</scope>
</reference>